<dbReference type="SUPFAM" id="SSF46689">
    <property type="entry name" value="Homeodomain-like"/>
    <property type="match status" value="1"/>
</dbReference>
<dbReference type="InterPro" id="IPR055247">
    <property type="entry name" value="InsJ-like_HTH"/>
</dbReference>
<evidence type="ECO:0000313" key="3">
    <source>
        <dbReference type="EMBL" id="TFB88262.1"/>
    </source>
</evidence>
<comment type="caution">
    <text evidence="3">The sequence shown here is derived from an EMBL/GenBank/DDBJ whole genome shotgun (WGS) entry which is preliminary data.</text>
</comment>
<dbReference type="Proteomes" id="UP000297608">
    <property type="component" value="Unassembled WGS sequence"/>
</dbReference>
<feature type="region of interest" description="Disordered" evidence="1">
    <location>
        <begin position="1"/>
        <end position="21"/>
    </location>
</feature>
<accession>A0ABY2IEE9</accession>
<organism evidence="3 4">
    <name type="scientific">Cryobacterium algoricola</name>
    <dbReference type="NCBI Taxonomy" id="1259183"/>
    <lineage>
        <taxon>Bacteria</taxon>
        <taxon>Bacillati</taxon>
        <taxon>Actinomycetota</taxon>
        <taxon>Actinomycetes</taxon>
        <taxon>Micrococcales</taxon>
        <taxon>Microbacteriaceae</taxon>
        <taxon>Cryobacterium</taxon>
    </lineage>
</organism>
<dbReference type="SUPFAM" id="SSF53098">
    <property type="entry name" value="Ribonuclease H-like"/>
    <property type="match status" value="1"/>
</dbReference>
<name>A0ABY2IEE9_9MICO</name>
<evidence type="ECO:0000259" key="2">
    <source>
        <dbReference type="PROSITE" id="PS50994"/>
    </source>
</evidence>
<proteinExistence type="predicted"/>
<dbReference type="InterPro" id="IPR015378">
    <property type="entry name" value="Transposase-like_Mu_C"/>
</dbReference>
<dbReference type="Gene3D" id="3.30.420.10">
    <property type="entry name" value="Ribonuclease H-like superfamily/Ribonuclease H"/>
    <property type="match status" value="1"/>
</dbReference>
<feature type="domain" description="Integrase catalytic" evidence="2">
    <location>
        <begin position="183"/>
        <end position="359"/>
    </location>
</feature>
<dbReference type="PANTHER" id="PTHR35004:SF6">
    <property type="entry name" value="TRANSPOSASE"/>
    <property type="match status" value="1"/>
</dbReference>
<dbReference type="Pfam" id="PF09299">
    <property type="entry name" value="Mu-transpos_C"/>
    <property type="match status" value="1"/>
</dbReference>
<dbReference type="Pfam" id="PF00665">
    <property type="entry name" value="rve"/>
    <property type="match status" value="1"/>
</dbReference>
<dbReference type="InterPro" id="IPR009057">
    <property type="entry name" value="Homeodomain-like_sf"/>
</dbReference>
<sequence length="509" mass="55532">MPATPPTLLPPGEPVAPRASPVSPALSLLVPAGSSADSAVRRARTEKIALFRYQLIRAAADSAVTTRQRGPMVRDLAAMIHPGPFGGTVTVSKDTIDRWIRAWRAGGFDALKPRGRAQGAVTPAQILALAATLKRERPARTSAQVRRIMMDTLGDAPSESTLLRHFRTLELPTGVREVFGRFEADYPNEMWVGDGLHGPRINGRKTYLFAFLDDHTRLVTAARWAYAEDSVRLTAALRPALEARGIPGTIYVDNGSAFVDESLSRTCARLGIRLTHSKPYRPQGRGKIERFFNTVNSQFLTEITTVDTKTGVVDVGVGSMVTSLDELNALFTSWVEMVYHQAVHSTTGQTPLQRWDASWVGRRPVRKTRDEIAEAFRWSAIRTVTKSATVSLQSNTYQVDQLLVGKRVELVYDPFDLAGLITVTAGHGVPAGIAVLSEIRRHVHKKAATAAADTAENGAKNAVSGIDYLRLVETRHKGTMAGEPISFVKASTSKRPTVVFVPSIQEAAR</sequence>
<dbReference type="InterPro" id="IPR036397">
    <property type="entry name" value="RNaseH_sf"/>
</dbReference>
<protein>
    <submittedName>
        <fullName evidence="3">Transposase</fullName>
    </submittedName>
</protein>
<feature type="compositionally biased region" description="Pro residues" evidence="1">
    <location>
        <begin position="1"/>
        <end position="14"/>
    </location>
</feature>
<dbReference type="PANTHER" id="PTHR35004">
    <property type="entry name" value="TRANSPOSASE RV3428C-RELATED"/>
    <property type="match status" value="1"/>
</dbReference>
<dbReference type="InterPro" id="IPR001584">
    <property type="entry name" value="Integrase_cat-core"/>
</dbReference>
<keyword evidence="4" id="KW-1185">Reference proteome</keyword>
<evidence type="ECO:0000256" key="1">
    <source>
        <dbReference type="SAM" id="MobiDB-lite"/>
    </source>
</evidence>
<gene>
    <name evidence="3" type="ORF">E3O44_06210</name>
</gene>
<evidence type="ECO:0000313" key="4">
    <source>
        <dbReference type="Proteomes" id="UP000297608"/>
    </source>
</evidence>
<dbReference type="Pfam" id="PF13518">
    <property type="entry name" value="HTH_28"/>
    <property type="match status" value="1"/>
</dbReference>
<dbReference type="PROSITE" id="PS50994">
    <property type="entry name" value="INTEGRASE"/>
    <property type="match status" value="1"/>
</dbReference>
<dbReference type="EMBL" id="SOFG01000009">
    <property type="protein sequence ID" value="TFB88262.1"/>
    <property type="molecule type" value="Genomic_DNA"/>
</dbReference>
<dbReference type="InterPro" id="IPR012337">
    <property type="entry name" value="RNaseH-like_sf"/>
</dbReference>
<dbReference type="RefSeq" id="WP_134533568.1">
    <property type="nucleotide sequence ID" value="NZ_SOFG01000009.1"/>
</dbReference>
<reference evidence="3 4" key="1">
    <citation type="submission" date="2019-03" db="EMBL/GenBank/DDBJ databases">
        <title>Genomics of glacier-inhabiting Cryobacterium strains.</title>
        <authorList>
            <person name="Liu Q."/>
            <person name="Xin Y.-H."/>
        </authorList>
    </citation>
    <scope>NUCLEOTIDE SEQUENCE [LARGE SCALE GENOMIC DNA]</scope>
    <source>
        <strain evidence="3 4">MDB2-B</strain>
    </source>
</reference>